<keyword evidence="3" id="KW-1185">Reference proteome</keyword>
<evidence type="ECO:0000313" key="2">
    <source>
        <dbReference type="EnsemblMetazoa" id="ADIR008503-PA"/>
    </source>
</evidence>
<protein>
    <submittedName>
        <fullName evidence="2">Uncharacterized protein</fullName>
    </submittedName>
</protein>
<reference evidence="3" key="1">
    <citation type="submission" date="2013-03" db="EMBL/GenBank/DDBJ databases">
        <title>The Genome Sequence of Anopheles dirus WRAIR2.</title>
        <authorList>
            <consortium name="The Broad Institute Genomics Platform"/>
            <person name="Neafsey D.E."/>
            <person name="Walton C."/>
            <person name="Walker B."/>
            <person name="Young S.K."/>
            <person name="Zeng Q."/>
            <person name="Gargeya S."/>
            <person name="Fitzgerald M."/>
            <person name="Haas B."/>
            <person name="Abouelleil A."/>
            <person name="Allen A.W."/>
            <person name="Alvarado L."/>
            <person name="Arachchi H.M."/>
            <person name="Berlin A.M."/>
            <person name="Chapman S.B."/>
            <person name="Gainer-Dewar J."/>
            <person name="Goldberg J."/>
            <person name="Griggs A."/>
            <person name="Gujja S."/>
            <person name="Hansen M."/>
            <person name="Howarth C."/>
            <person name="Imamovic A."/>
            <person name="Ireland A."/>
            <person name="Larimer J."/>
            <person name="McCowan C."/>
            <person name="Murphy C."/>
            <person name="Pearson M."/>
            <person name="Poon T.W."/>
            <person name="Priest M."/>
            <person name="Roberts A."/>
            <person name="Saif S."/>
            <person name="Shea T."/>
            <person name="Sisk P."/>
            <person name="Sykes S."/>
            <person name="Wortman J."/>
            <person name="Nusbaum C."/>
            <person name="Birren B."/>
        </authorList>
    </citation>
    <scope>NUCLEOTIDE SEQUENCE [LARGE SCALE GENOMIC DNA]</scope>
    <source>
        <strain evidence="3">WRAIR2</strain>
    </source>
</reference>
<evidence type="ECO:0000313" key="3">
    <source>
        <dbReference type="Proteomes" id="UP000075884"/>
    </source>
</evidence>
<accession>A0A182NLH2</accession>
<dbReference type="EnsemblMetazoa" id="ADIR008503-RA">
    <property type="protein sequence ID" value="ADIR008503-PA"/>
    <property type="gene ID" value="ADIR008503"/>
</dbReference>
<feature type="region of interest" description="Disordered" evidence="1">
    <location>
        <begin position="67"/>
        <end position="87"/>
    </location>
</feature>
<dbReference type="Proteomes" id="UP000075884">
    <property type="component" value="Unassembled WGS sequence"/>
</dbReference>
<dbReference type="VEuPathDB" id="VectorBase:ADIR008503"/>
<organism evidence="2 3">
    <name type="scientific">Anopheles dirus</name>
    <dbReference type="NCBI Taxonomy" id="7168"/>
    <lineage>
        <taxon>Eukaryota</taxon>
        <taxon>Metazoa</taxon>
        <taxon>Ecdysozoa</taxon>
        <taxon>Arthropoda</taxon>
        <taxon>Hexapoda</taxon>
        <taxon>Insecta</taxon>
        <taxon>Pterygota</taxon>
        <taxon>Neoptera</taxon>
        <taxon>Endopterygota</taxon>
        <taxon>Diptera</taxon>
        <taxon>Nematocera</taxon>
        <taxon>Culicoidea</taxon>
        <taxon>Culicidae</taxon>
        <taxon>Anophelinae</taxon>
        <taxon>Anopheles</taxon>
    </lineage>
</organism>
<name>A0A182NLH2_9DIPT</name>
<dbReference type="AlphaFoldDB" id="A0A182NLH2"/>
<sequence>MGLSSTFADVLKEIETEREEKDHDSHDSREAFVDWDAKQDLQRQMIPPPRSVEFAFQKSIILSISTRHDTDAANGPGWVQDARTAHR</sequence>
<evidence type="ECO:0000256" key="1">
    <source>
        <dbReference type="SAM" id="MobiDB-lite"/>
    </source>
</evidence>
<proteinExistence type="predicted"/>
<reference evidence="2" key="2">
    <citation type="submission" date="2020-05" db="UniProtKB">
        <authorList>
            <consortium name="EnsemblMetazoa"/>
        </authorList>
    </citation>
    <scope>IDENTIFICATION</scope>
    <source>
        <strain evidence="2">WRAIR2</strain>
    </source>
</reference>